<evidence type="ECO:0000313" key="5">
    <source>
        <dbReference type="Proteomes" id="UP000295506"/>
    </source>
</evidence>
<reference evidence="2 4" key="1">
    <citation type="journal article" date="2016" name="Front. Microbiol.">
        <title>Genome Sequence of the Piezophilic, Mesophilic Sulfate-Reducing Bacterium Desulfovibrio indicus J2T.</title>
        <authorList>
            <person name="Cao J."/>
            <person name="Maignien L."/>
            <person name="Shao Z."/>
            <person name="Alain K."/>
            <person name="Jebbar M."/>
        </authorList>
    </citation>
    <scope>NUCLEOTIDE SEQUENCE [LARGE SCALE GENOMIC DNA]</scope>
    <source>
        <strain evidence="2 4">J2</strain>
    </source>
</reference>
<proteinExistence type="predicted"/>
<name>A0A126QQP6_9BACT</name>
<sequence length="228" mass="25797">MIYNKKEFYGGFALLIVFFIVLFMMFQPIYHGHNAMQYLDNLYNSISKGSVDYSSQVRMETDKYNDTNVDLKLTYGDEIVAAQSADLFLKAGAQVSVEGKVLHVTGSMGAILGASLDDTQAMYHNDGDSITAKYGMEPRRALYNWWTSFKLMSKALGNQKQFEAAKVVDTVQTKAVEASYNYYGVEAKHISEEIGLVSFSLIFYVLYTLWYGFAILFLFEGWGLKLSH</sequence>
<evidence type="ECO:0008006" key="6">
    <source>
        <dbReference type="Google" id="ProtNLM"/>
    </source>
</evidence>
<protein>
    <recommendedName>
        <fullName evidence="6">Permease</fullName>
    </recommendedName>
</protein>
<keyword evidence="1" id="KW-0472">Membrane</keyword>
<dbReference type="RefSeq" id="WP_066804960.1">
    <property type="nucleotide sequence ID" value="NZ_CP014206.1"/>
</dbReference>
<feature type="transmembrane region" description="Helical" evidence="1">
    <location>
        <begin position="12"/>
        <end position="30"/>
    </location>
</feature>
<accession>A0A126QQP6</accession>
<evidence type="ECO:0000313" key="2">
    <source>
        <dbReference type="EMBL" id="AMK12057.1"/>
    </source>
</evidence>
<evidence type="ECO:0000313" key="4">
    <source>
        <dbReference type="Proteomes" id="UP000055611"/>
    </source>
</evidence>
<dbReference type="Proteomes" id="UP000055611">
    <property type="component" value="Chromosome"/>
</dbReference>
<dbReference type="EMBL" id="SOBK01000005">
    <property type="protein sequence ID" value="TDT88657.1"/>
    <property type="molecule type" value="Genomic_DNA"/>
</dbReference>
<keyword evidence="1" id="KW-0812">Transmembrane</keyword>
<dbReference type="KEGG" id="dej:AWY79_13545"/>
<feature type="transmembrane region" description="Helical" evidence="1">
    <location>
        <begin position="196"/>
        <end position="219"/>
    </location>
</feature>
<evidence type="ECO:0000313" key="3">
    <source>
        <dbReference type="EMBL" id="TDT88657.1"/>
    </source>
</evidence>
<dbReference type="EMBL" id="CP014206">
    <property type="protein sequence ID" value="AMK12057.1"/>
    <property type="molecule type" value="Genomic_DNA"/>
</dbReference>
<dbReference type="OrthoDB" id="9779692at2"/>
<evidence type="ECO:0000256" key="1">
    <source>
        <dbReference type="SAM" id="Phobius"/>
    </source>
</evidence>
<gene>
    <name evidence="2" type="ORF">AWY79_13545</name>
    <name evidence="3" type="ORF">EDC59_10558</name>
</gene>
<reference evidence="3 5" key="2">
    <citation type="submission" date="2019-03" db="EMBL/GenBank/DDBJ databases">
        <title>Genomic Encyclopedia of Type Strains, Phase IV (KMG-IV): sequencing the most valuable type-strain genomes for metagenomic binning, comparative biology and taxonomic classification.</title>
        <authorList>
            <person name="Goeker M."/>
        </authorList>
    </citation>
    <scope>NUCLEOTIDE SEQUENCE [LARGE SCALE GENOMIC DNA]</scope>
    <source>
        <strain evidence="3 5">DSM 101483</strain>
    </source>
</reference>
<keyword evidence="4" id="KW-1185">Reference proteome</keyword>
<dbReference type="AlphaFoldDB" id="A0A126QQP6"/>
<keyword evidence="1" id="KW-1133">Transmembrane helix</keyword>
<organism evidence="3 5">
    <name type="scientific">Pseudodesulfovibrio indicus</name>
    <dbReference type="NCBI Taxonomy" id="1716143"/>
    <lineage>
        <taxon>Bacteria</taxon>
        <taxon>Pseudomonadati</taxon>
        <taxon>Thermodesulfobacteriota</taxon>
        <taxon>Desulfovibrionia</taxon>
        <taxon>Desulfovibrionales</taxon>
        <taxon>Desulfovibrionaceae</taxon>
    </lineage>
</organism>
<dbReference type="Proteomes" id="UP000295506">
    <property type="component" value="Unassembled WGS sequence"/>
</dbReference>